<dbReference type="InterPro" id="IPR014908">
    <property type="entry name" value="Nucleoporin_Nup133/Nup155_N"/>
</dbReference>
<proteinExistence type="evidence at transcript level"/>
<name>F1KRU2_ASCSU</name>
<dbReference type="PANTHER" id="PTHR13405">
    <property type="entry name" value="NUCLEAR PORE COMPLEX PROTEIN NUP133"/>
    <property type="match status" value="1"/>
</dbReference>
<dbReference type="Gene3D" id="2.130.10.10">
    <property type="entry name" value="YVTN repeat-like/Quinoprotein amine dehydrogenase"/>
    <property type="match status" value="1"/>
</dbReference>
<evidence type="ECO:0000256" key="1">
    <source>
        <dbReference type="ARBA" id="ARBA00004123"/>
    </source>
</evidence>
<organism evidence="6">
    <name type="scientific">Ascaris suum</name>
    <name type="common">Pig roundworm</name>
    <name type="synonym">Ascaris lumbricoides</name>
    <dbReference type="NCBI Taxonomy" id="6253"/>
    <lineage>
        <taxon>Eukaryota</taxon>
        <taxon>Metazoa</taxon>
        <taxon>Ecdysozoa</taxon>
        <taxon>Nematoda</taxon>
        <taxon>Chromadorea</taxon>
        <taxon>Rhabditida</taxon>
        <taxon>Spirurina</taxon>
        <taxon>Ascaridomorpha</taxon>
        <taxon>Ascaridoidea</taxon>
        <taxon>Ascarididae</taxon>
        <taxon>Ascaris</taxon>
    </lineage>
</organism>
<dbReference type="GO" id="GO:0016973">
    <property type="term" value="P:poly(A)+ mRNA export from nucleus"/>
    <property type="evidence" value="ECO:0007669"/>
    <property type="project" value="TreeGrafter"/>
</dbReference>
<evidence type="ECO:0000256" key="3">
    <source>
        <dbReference type="ARBA" id="ARBA00022448"/>
    </source>
</evidence>
<evidence type="ECO:0000256" key="2">
    <source>
        <dbReference type="ARBA" id="ARBA00005569"/>
    </source>
</evidence>
<protein>
    <submittedName>
        <fullName evidence="6">Nuclear pore complex protein 15</fullName>
    </submittedName>
</protein>
<feature type="domain" description="Nucleoporin Nup133/Nup155-like N-terminal" evidence="5">
    <location>
        <begin position="14"/>
        <end position="155"/>
    </location>
</feature>
<evidence type="ECO:0000259" key="5">
    <source>
        <dbReference type="Pfam" id="PF08801"/>
    </source>
</evidence>
<dbReference type="Gene3D" id="1.25.40.700">
    <property type="match status" value="1"/>
</dbReference>
<accession>F1KRU2</accession>
<dbReference type="InterPro" id="IPR015943">
    <property type="entry name" value="WD40/YVTN_repeat-like_dom_sf"/>
</dbReference>
<dbReference type="GO" id="GO:0031080">
    <property type="term" value="C:nuclear pore outer ring"/>
    <property type="evidence" value="ECO:0007669"/>
    <property type="project" value="TreeGrafter"/>
</dbReference>
<dbReference type="GO" id="GO:0000972">
    <property type="term" value="P:transcription-dependent tethering of RNA polymerase II gene DNA at nuclear periphery"/>
    <property type="evidence" value="ECO:0007669"/>
    <property type="project" value="TreeGrafter"/>
</dbReference>
<comment type="similarity">
    <text evidence="2">Belongs to the nucleoporin Nup133 family.</text>
</comment>
<dbReference type="PANTHER" id="PTHR13405:SF11">
    <property type="entry name" value="NUCLEAR PORE COMPLEX PROTEIN NUP133"/>
    <property type="match status" value="1"/>
</dbReference>
<keyword evidence="4" id="KW-0539">Nucleus</keyword>
<sequence length="1106" mass="125719">MLDEELLLESVETDYPSLVREALSINSDVEFHCSASLSENNYVWFVIGRALFIWKLKDEKSTINVPFVLTLPPSGLPYTVRTIRIYTKSNSSTVGVIAISPEGTIRHWPNISRNYIDSSIDLEREVALSLDVITYSEEAMFLLSTTTCSFFLLSLDTGRAPTPGKRQKMAYGIISKPLYTNANRSIGKRVSSVLFGDTAKHGSRLLKAIVIEMISRDHCDMNDVDDISEERLRHMYILALKSKTLQLYSVDPPSKAWSLDPTQLAVEHFASLVWNLRNIPEQSKWRQEMKVWLVDCVRIRAGVVILMAAANTAISTQIHFALGFLPIHGVKEATENFEWFCLLKLPTNETFRSTEEDSLMGLSLHLPLESQQCSHERIEGLLLVSRRFAYSIRLPDSLQGNAEVGRIHSASFIDDTLIGSACDTRFCYLLLKERGINRIRLLPRGFDANLARSVLAVQSMSTSNGDTASNVDRDLLAEAFLLFAKGDLPASNSRVENLLGVRRTSVAQLCINYALDIVDDIPNDERWHAVGVQTRRKSALTESSFLLKVHLDEQKRKVLAMFILFLKYMGLDAKLDMTVHSQLSDSRSARSQMAELTEKVDIAIGLYAWCEKHSVAYFDAAINRVLRNRKEIINDDLLTPYDYFFYRLSRIDELLDALLVEEEEALSASTELNEKLVCIEQVGAALVIFAEAIEQRRANSLIETGDHFRWTQQRSIFSPIVKHLDVIFDYLSPNIENSTPGSQLRLHAISLSAIVLEEQLPNERLGSPIIAKFIAVGEKAVGVDLAKKFHDYRTLIELSEELPEDERRSQIEYYKDYFRTADFHRVLHEYYMEKGQLKNLLQEDGPQADEFFSSNDTVKWIRELNKRQFDRASYSLKSLAQRRGDDVIVKKHLLSFAKLAALCADERDTELLDEINAGLRLIAHQEETPNDILKKVNAVSSTSGKMCSLTAEQIITANVNDPRCDCDCHFRALLTLSSVLDEPASSSHNDLIKSLKAKIWLSAIKADSSLWKQMRTRSDEHKQTIYCELLNRLVESDLNDSRKMQLLPNVEELIGCMTELSTNQRFAFIVRSEEEAARRQIPEVTKQRKEQLNREIEFARAHGFNY</sequence>
<dbReference type="Pfam" id="PF08801">
    <property type="entry name" value="Nucleoporin_N"/>
    <property type="match status" value="1"/>
</dbReference>
<dbReference type="InterPro" id="IPR037624">
    <property type="entry name" value="Nup133-like"/>
</dbReference>
<reference evidence="6" key="1">
    <citation type="journal article" date="2011" name="Genome Res.">
        <title>Deep small RNA sequencing from the nematode Ascaris reveals conservation, functional diversification, and novel developmental profiles.</title>
        <authorList>
            <person name="Wang J."/>
            <person name="Czech B."/>
            <person name="Crunk A."/>
            <person name="Wallace A."/>
            <person name="Mitreva M."/>
            <person name="Hannon G.J."/>
            <person name="Davis R.E."/>
        </authorList>
    </citation>
    <scope>NUCLEOTIDE SEQUENCE</scope>
</reference>
<dbReference type="AlphaFoldDB" id="F1KRU2"/>
<comment type="subcellular location">
    <subcellularLocation>
        <location evidence="1">Nucleus</location>
    </subcellularLocation>
</comment>
<dbReference type="GO" id="GO:0006606">
    <property type="term" value="P:protein import into nucleus"/>
    <property type="evidence" value="ECO:0007669"/>
    <property type="project" value="TreeGrafter"/>
</dbReference>
<dbReference type="EMBL" id="JI164830">
    <property type="protein sequence ID" value="ADY40596.1"/>
    <property type="molecule type" value="mRNA"/>
</dbReference>
<dbReference type="GO" id="GO:0017056">
    <property type="term" value="F:structural constituent of nuclear pore"/>
    <property type="evidence" value="ECO:0007669"/>
    <property type="project" value="InterPro"/>
</dbReference>
<evidence type="ECO:0000313" key="6">
    <source>
        <dbReference type="EMBL" id="ADY40596.1"/>
    </source>
</evidence>
<dbReference type="Gene3D" id="1.20.58.1380">
    <property type="match status" value="1"/>
</dbReference>
<evidence type="ECO:0000256" key="4">
    <source>
        <dbReference type="ARBA" id="ARBA00023242"/>
    </source>
</evidence>
<dbReference type="SUPFAM" id="SSF117289">
    <property type="entry name" value="Nucleoporin domain"/>
    <property type="match status" value="1"/>
</dbReference>
<keyword evidence="3" id="KW-0813">Transport</keyword>